<dbReference type="InterPro" id="IPR012906">
    <property type="entry name" value="PaaX-like_N"/>
</dbReference>
<dbReference type="PANTHER" id="PTHR30319">
    <property type="entry name" value="PHENYLACETIC ACID REGULATOR-RELATED TRANSCRIPTIONAL REPRESSOR"/>
    <property type="match status" value="1"/>
</dbReference>
<dbReference type="Gene3D" id="1.10.10.10">
    <property type="entry name" value="Winged helix-like DNA-binding domain superfamily/Winged helix DNA-binding domain"/>
    <property type="match status" value="1"/>
</dbReference>
<dbReference type="InterPro" id="IPR013225">
    <property type="entry name" value="PaaX_C"/>
</dbReference>
<dbReference type="PIRSF" id="PIRSF020623">
    <property type="entry name" value="PaaX"/>
    <property type="match status" value="1"/>
</dbReference>
<organism evidence="4 5">
    <name type="scientific">Saccharothrix xinjiangensis</name>
    <dbReference type="NCBI Taxonomy" id="204798"/>
    <lineage>
        <taxon>Bacteria</taxon>
        <taxon>Bacillati</taxon>
        <taxon>Actinomycetota</taxon>
        <taxon>Actinomycetes</taxon>
        <taxon>Pseudonocardiales</taxon>
        <taxon>Pseudonocardiaceae</taxon>
        <taxon>Saccharothrix</taxon>
    </lineage>
</organism>
<comment type="caution">
    <text evidence="4">The sequence shown here is derived from an EMBL/GenBank/DDBJ whole genome shotgun (WGS) entry which is preliminary data.</text>
</comment>
<dbReference type="EMBL" id="JBHSJB010000021">
    <property type="protein sequence ID" value="MFC5056481.1"/>
    <property type="molecule type" value="Genomic_DNA"/>
</dbReference>
<evidence type="ECO:0000259" key="2">
    <source>
        <dbReference type="Pfam" id="PF08223"/>
    </source>
</evidence>
<dbReference type="Pfam" id="PF08223">
    <property type="entry name" value="PaaX_C"/>
    <property type="match status" value="1"/>
</dbReference>
<feature type="domain" description="Transcriptional repressor PaaX-like C-terminal" evidence="2">
    <location>
        <begin position="199"/>
        <end position="287"/>
    </location>
</feature>
<dbReference type="Pfam" id="PF20803">
    <property type="entry name" value="PaaX_M"/>
    <property type="match status" value="1"/>
</dbReference>
<proteinExistence type="predicted"/>
<dbReference type="Gene3D" id="3.30.70.2650">
    <property type="match status" value="1"/>
</dbReference>
<name>A0ABV9Y240_9PSEU</name>
<dbReference type="Pfam" id="PF07848">
    <property type="entry name" value="PaaX"/>
    <property type="match status" value="1"/>
</dbReference>
<protein>
    <submittedName>
        <fullName evidence="4">PaaX family transcriptional regulator C-terminal domain-containing protein</fullName>
    </submittedName>
</protein>
<reference evidence="5" key="1">
    <citation type="journal article" date="2019" name="Int. J. Syst. Evol. Microbiol.">
        <title>The Global Catalogue of Microorganisms (GCM) 10K type strain sequencing project: providing services to taxonomists for standard genome sequencing and annotation.</title>
        <authorList>
            <consortium name="The Broad Institute Genomics Platform"/>
            <consortium name="The Broad Institute Genome Sequencing Center for Infectious Disease"/>
            <person name="Wu L."/>
            <person name="Ma J."/>
        </authorList>
    </citation>
    <scope>NUCLEOTIDE SEQUENCE [LARGE SCALE GENOMIC DNA]</scope>
    <source>
        <strain evidence="5">KCTC 12848</strain>
    </source>
</reference>
<dbReference type="InterPro" id="IPR036388">
    <property type="entry name" value="WH-like_DNA-bd_sf"/>
</dbReference>
<accession>A0ABV9Y240</accession>
<dbReference type="Proteomes" id="UP001595833">
    <property type="component" value="Unassembled WGS sequence"/>
</dbReference>
<feature type="domain" description="Transcriptional repressor PaaX-like N-terminal" evidence="1">
    <location>
        <begin position="28"/>
        <end position="94"/>
    </location>
</feature>
<dbReference type="RefSeq" id="WP_344043691.1">
    <property type="nucleotide sequence ID" value="NZ_BAAAKE010000049.1"/>
</dbReference>
<gene>
    <name evidence="4" type="ORF">ACFPFM_22310</name>
</gene>
<evidence type="ECO:0000259" key="1">
    <source>
        <dbReference type="Pfam" id="PF07848"/>
    </source>
</evidence>
<evidence type="ECO:0000313" key="4">
    <source>
        <dbReference type="EMBL" id="MFC5056481.1"/>
    </source>
</evidence>
<keyword evidence="5" id="KW-1185">Reference proteome</keyword>
<evidence type="ECO:0000313" key="5">
    <source>
        <dbReference type="Proteomes" id="UP001595833"/>
    </source>
</evidence>
<dbReference type="InterPro" id="IPR048846">
    <property type="entry name" value="PaaX-like_central"/>
</dbReference>
<dbReference type="InterPro" id="IPR011965">
    <property type="entry name" value="PaaX_trns_reg"/>
</dbReference>
<feature type="domain" description="Transcriptional repressor PaaX-like central Cas2-like" evidence="3">
    <location>
        <begin position="114"/>
        <end position="188"/>
    </location>
</feature>
<evidence type="ECO:0000259" key="3">
    <source>
        <dbReference type="Pfam" id="PF20803"/>
    </source>
</evidence>
<dbReference type="Gene3D" id="1.20.58.1460">
    <property type="match status" value="1"/>
</dbReference>
<sequence length="317" mass="34137">MTSPYDIEEIFPDDGVRLPRRQNGNSPQGLTVTLLADYTLRTRAWLPSAAIVALLAEAGVSHAGARTTISRLARRGVLEGSRQGRNSSYRLTEAAARNLAAGGRSLVSAATGAAAWDGQWTLIAFSLPQDGDAQRRELRSRLRWLGCAPLYDGLWISSHDLTGRTGAQLADLTSGALTVFRARHVELDASIGRNPIDAWDTAAIARHYEAFLRRWNPLLPDIRAARITGVEAVGARTAVMDTYRRLPILDPSLPLRLLPPGWPRKSALDLFTAVYDGLAGPAQEHVRAVAGRFTTDALTPVQAHTAADLVAGLPGAS</sequence>
<dbReference type="PANTHER" id="PTHR30319:SF1">
    <property type="entry name" value="TRANSCRIPTIONAL REPRESSOR PAAX"/>
    <property type="match status" value="1"/>
</dbReference>